<dbReference type="EMBL" id="VIGI01000013">
    <property type="protein sequence ID" value="KAB8292460.1"/>
    <property type="molecule type" value="Genomic_DNA"/>
</dbReference>
<organism evidence="1 2">
    <name type="scientific">Monilinia laxa</name>
    <name type="common">Brown rot fungus</name>
    <name type="synonym">Sclerotinia laxa</name>
    <dbReference type="NCBI Taxonomy" id="61186"/>
    <lineage>
        <taxon>Eukaryota</taxon>
        <taxon>Fungi</taxon>
        <taxon>Dikarya</taxon>
        <taxon>Ascomycota</taxon>
        <taxon>Pezizomycotina</taxon>
        <taxon>Leotiomycetes</taxon>
        <taxon>Helotiales</taxon>
        <taxon>Sclerotiniaceae</taxon>
        <taxon>Monilinia</taxon>
    </lineage>
</organism>
<evidence type="ECO:0000313" key="1">
    <source>
        <dbReference type="EMBL" id="KAB8292460.1"/>
    </source>
</evidence>
<keyword evidence="2" id="KW-1185">Reference proteome</keyword>
<reference evidence="1 2" key="1">
    <citation type="submission" date="2019-06" db="EMBL/GenBank/DDBJ databases">
        <title>Genome Sequence of the Brown Rot Fungal Pathogen Monilinia laxa.</title>
        <authorList>
            <person name="De Miccolis Angelini R.M."/>
            <person name="Landi L."/>
            <person name="Abate D."/>
            <person name="Pollastro S."/>
            <person name="Romanazzi G."/>
            <person name="Faretra F."/>
        </authorList>
    </citation>
    <scope>NUCLEOTIDE SEQUENCE [LARGE SCALE GENOMIC DNA]</scope>
    <source>
        <strain evidence="1 2">Mlax316</strain>
    </source>
</reference>
<dbReference type="Proteomes" id="UP000326757">
    <property type="component" value="Unassembled WGS sequence"/>
</dbReference>
<protein>
    <submittedName>
        <fullName evidence="1">Uncharacterized protein</fullName>
    </submittedName>
</protein>
<gene>
    <name evidence="1" type="ORF">EYC80_008179</name>
</gene>
<dbReference type="AlphaFoldDB" id="A0A5N6JVP5"/>
<evidence type="ECO:0000313" key="2">
    <source>
        <dbReference type="Proteomes" id="UP000326757"/>
    </source>
</evidence>
<sequence length="91" mass="10663">MISIEPSLLSHSLRQSIPQSNVFFKQPSDEPIHHTPNDNCKTVDGNVMRKDKLKLYHDGCEKCEKTYVRVRLRIIAYQSYGELRLRLILHL</sequence>
<proteinExistence type="predicted"/>
<comment type="caution">
    <text evidence="1">The sequence shown here is derived from an EMBL/GenBank/DDBJ whole genome shotgun (WGS) entry which is preliminary data.</text>
</comment>
<name>A0A5N6JVP5_MONLA</name>
<accession>A0A5N6JVP5</accession>